<feature type="modified residue" description="N6-(pyridoxal phosphate)lysine" evidence="7 8">
    <location>
        <position position="42"/>
    </location>
</feature>
<reference evidence="11 12" key="1">
    <citation type="submission" date="2019-01" db="EMBL/GenBank/DDBJ databases">
        <title>Altererythrobacter rhizovicinus sp. nov., isolated from the rhizosphere soil of Haloxylon ammodendron.</title>
        <authorList>
            <person name="Li H.-P."/>
            <person name="Gou J.-Y."/>
            <person name="Yao D."/>
            <person name="Han Q.-Q."/>
            <person name="Shao K.-Z."/>
            <person name="Zhao Q."/>
            <person name="Zhang J.-L."/>
        </authorList>
    </citation>
    <scope>NUCLEOTIDE SEQUENCE [LARGE SCALE GENOMIC DNA]</scope>
    <source>
        <strain evidence="11 12">AY-3R</strain>
    </source>
</reference>
<evidence type="ECO:0000313" key="11">
    <source>
        <dbReference type="EMBL" id="RXZ65377.1"/>
    </source>
</evidence>
<feature type="active site" description="Proton acceptor; specific for D-alanine" evidence="7">
    <location>
        <position position="42"/>
    </location>
</feature>
<keyword evidence="12" id="KW-1185">Reference proteome</keyword>
<dbReference type="RefSeq" id="WP_129522866.1">
    <property type="nucleotide sequence ID" value="NZ_SDPV01000001.1"/>
</dbReference>
<dbReference type="InterPro" id="IPR020622">
    <property type="entry name" value="Ala_racemase_pyridoxalP-BS"/>
</dbReference>
<dbReference type="GO" id="GO:0030170">
    <property type="term" value="F:pyridoxal phosphate binding"/>
    <property type="evidence" value="ECO:0007669"/>
    <property type="project" value="UniProtKB-UniRule"/>
</dbReference>
<dbReference type="HAMAP" id="MF_01201">
    <property type="entry name" value="Ala_racemase"/>
    <property type="match status" value="1"/>
</dbReference>
<evidence type="ECO:0000256" key="2">
    <source>
        <dbReference type="ARBA" id="ARBA00001933"/>
    </source>
</evidence>
<dbReference type="InterPro" id="IPR000821">
    <property type="entry name" value="Ala_racemase"/>
</dbReference>
<dbReference type="NCBIfam" id="TIGR00492">
    <property type="entry name" value="alr"/>
    <property type="match status" value="1"/>
</dbReference>
<dbReference type="PANTHER" id="PTHR30511">
    <property type="entry name" value="ALANINE RACEMASE"/>
    <property type="match status" value="1"/>
</dbReference>
<comment type="cofactor">
    <cofactor evidence="2 7 8">
        <name>pyridoxal 5'-phosphate</name>
        <dbReference type="ChEBI" id="CHEBI:597326"/>
    </cofactor>
</comment>
<comment type="caution">
    <text evidence="11">The sequence shown here is derived from an EMBL/GenBank/DDBJ whole genome shotgun (WGS) entry which is preliminary data.</text>
</comment>
<dbReference type="InterPro" id="IPR001608">
    <property type="entry name" value="Ala_racemase_N"/>
</dbReference>
<gene>
    <name evidence="11" type="primary">alr</name>
    <name evidence="11" type="ORF">ETX26_01050</name>
</gene>
<feature type="binding site" evidence="7 9">
    <location>
        <position position="310"/>
    </location>
    <ligand>
        <name>substrate</name>
    </ligand>
</feature>
<feature type="binding site" evidence="7 9">
    <location>
        <position position="141"/>
    </location>
    <ligand>
        <name>substrate</name>
    </ligand>
</feature>
<dbReference type="SUPFAM" id="SSF50621">
    <property type="entry name" value="Alanine racemase C-terminal domain-like"/>
    <property type="match status" value="1"/>
</dbReference>
<comment type="pathway">
    <text evidence="7">Amino-acid biosynthesis; D-alanine biosynthesis; D-alanine from L-alanine: step 1/1.</text>
</comment>
<keyword evidence="5 7" id="KW-0663">Pyridoxal phosphate</keyword>
<protein>
    <recommendedName>
        <fullName evidence="4 7">Alanine racemase</fullName>
        <ecNumber evidence="4 7">5.1.1.1</ecNumber>
    </recommendedName>
</protein>
<evidence type="ECO:0000256" key="8">
    <source>
        <dbReference type="PIRSR" id="PIRSR600821-50"/>
    </source>
</evidence>
<sequence length="381" mass="40194">MQSHIAIDAFSSRLGIDLDAIRANYRTISRRVAPARCGAVVKANAYGLGATMVGPALYREGCRTFFVAQLCEAGPLEQVIGGDVEIFILNGIDPGTEALCAERGFVPVLNSATQVEHWRTLARSHGRSLPAALQVDSGMSRLGLPSAAAIALANDPAFARDVDLRLLMTHLACADEPARPANVEQLARFRMLHAHFPGVPGSIANSGGTFLGGEFHGDVARPGVALFGVDPGPLAEGLRPVVRLDARVLQIRTIEAGTGVGYGLEHVATTRQRLATIAIGYADGWPRCLGGVGAAWRGGARLPVAGRVSMDSTTVDISALPEEALREGDFVELIGPSQSLDQVARDAGTIAYEILTQLGARHARIYHESGAAQVRVPGSYP</sequence>
<dbReference type="Pfam" id="PF00842">
    <property type="entry name" value="Ala_racemase_C"/>
    <property type="match status" value="1"/>
</dbReference>
<keyword evidence="6 7" id="KW-0413">Isomerase</keyword>
<comment type="catalytic activity">
    <reaction evidence="1 7">
        <text>L-alanine = D-alanine</text>
        <dbReference type="Rhea" id="RHEA:20249"/>
        <dbReference type="ChEBI" id="CHEBI:57416"/>
        <dbReference type="ChEBI" id="CHEBI:57972"/>
        <dbReference type="EC" id="5.1.1.1"/>
    </reaction>
</comment>
<evidence type="ECO:0000313" key="12">
    <source>
        <dbReference type="Proteomes" id="UP000293623"/>
    </source>
</evidence>
<dbReference type="Gene3D" id="2.40.37.10">
    <property type="entry name" value="Lyase, Ornithine Decarboxylase, Chain A, domain 1"/>
    <property type="match status" value="1"/>
</dbReference>
<dbReference type="SMART" id="SM01005">
    <property type="entry name" value="Ala_racemase_C"/>
    <property type="match status" value="1"/>
</dbReference>
<evidence type="ECO:0000256" key="7">
    <source>
        <dbReference type="HAMAP-Rule" id="MF_01201"/>
    </source>
</evidence>
<evidence type="ECO:0000256" key="1">
    <source>
        <dbReference type="ARBA" id="ARBA00000316"/>
    </source>
</evidence>
<evidence type="ECO:0000256" key="3">
    <source>
        <dbReference type="ARBA" id="ARBA00007880"/>
    </source>
</evidence>
<dbReference type="UniPathway" id="UPA00042">
    <property type="reaction ID" value="UER00497"/>
</dbReference>
<dbReference type="PRINTS" id="PR00992">
    <property type="entry name" value="ALARACEMASE"/>
</dbReference>
<name>A0A4Q2KLT7_9SPHN</name>
<dbReference type="Pfam" id="PF01168">
    <property type="entry name" value="Ala_racemase_N"/>
    <property type="match status" value="1"/>
</dbReference>
<feature type="domain" description="Alanine racemase C-terminal" evidence="10">
    <location>
        <begin position="241"/>
        <end position="367"/>
    </location>
</feature>
<dbReference type="CDD" id="cd00430">
    <property type="entry name" value="PLPDE_III_AR"/>
    <property type="match status" value="1"/>
</dbReference>
<dbReference type="PANTHER" id="PTHR30511:SF0">
    <property type="entry name" value="ALANINE RACEMASE, CATABOLIC-RELATED"/>
    <property type="match status" value="1"/>
</dbReference>
<dbReference type="OrthoDB" id="9813814at2"/>
<dbReference type="Gene3D" id="3.20.20.10">
    <property type="entry name" value="Alanine racemase"/>
    <property type="match status" value="1"/>
</dbReference>
<dbReference type="InterPro" id="IPR029066">
    <property type="entry name" value="PLP-binding_barrel"/>
</dbReference>
<comment type="similarity">
    <text evidence="3 7">Belongs to the alanine racemase family.</text>
</comment>
<comment type="function">
    <text evidence="7">Catalyzes the interconversion of L-alanine and D-alanine. May also act on other amino acids.</text>
</comment>
<dbReference type="AlphaFoldDB" id="A0A4Q2KLT7"/>
<proteinExistence type="inferred from homology"/>
<feature type="active site" description="Proton acceptor; specific for L-alanine" evidence="7">
    <location>
        <position position="262"/>
    </location>
</feature>
<dbReference type="SUPFAM" id="SSF51419">
    <property type="entry name" value="PLP-binding barrel"/>
    <property type="match status" value="1"/>
</dbReference>
<organism evidence="11 12">
    <name type="scientific">Pelagerythrobacter rhizovicinus</name>
    <dbReference type="NCBI Taxonomy" id="2268576"/>
    <lineage>
        <taxon>Bacteria</taxon>
        <taxon>Pseudomonadati</taxon>
        <taxon>Pseudomonadota</taxon>
        <taxon>Alphaproteobacteria</taxon>
        <taxon>Sphingomonadales</taxon>
        <taxon>Erythrobacteraceae</taxon>
        <taxon>Pelagerythrobacter</taxon>
    </lineage>
</organism>
<evidence type="ECO:0000256" key="4">
    <source>
        <dbReference type="ARBA" id="ARBA00013089"/>
    </source>
</evidence>
<evidence type="ECO:0000256" key="6">
    <source>
        <dbReference type="ARBA" id="ARBA00023235"/>
    </source>
</evidence>
<accession>A0A4Q2KLT7</accession>
<dbReference type="GO" id="GO:0030632">
    <property type="term" value="P:D-alanine biosynthetic process"/>
    <property type="evidence" value="ECO:0007669"/>
    <property type="project" value="UniProtKB-UniRule"/>
</dbReference>
<dbReference type="EC" id="5.1.1.1" evidence="4 7"/>
<dbReference type="EMBL" id="SDPV01000001">
    <property type="protein sequence ID" value="RXZ65377.1"/>
    <property type="molecule type" value="Genomic_DNA"/>
</dbReference>
<evidence type="ECO:0000256" key="9">
    <source>
        <dbReference type="PIRSR" id="PIRSR600821-52"/>
    </source>
</evidence>
<dbReference type="PROSITE" id="PS00395">
    <property type="entry name" value="ALANINE_RACEMASE"/>
    <property type="match status" value="1"/>
</dbReference>
<evidence type="ECO:0000259" key="10">
    <source>
        <dbReference type="SMART" id="SM01005"/>
    </source>
</evidence>
<evidence type="ECO:0000256" key="5">
    <source>
        <dbReference type="ARBA" id="ARBA00022898"/>
    </source>
</evidence>
<dbReference type="Proteomes" id="UP000293623">
    <property type="component" value="Unassembled WGS sequence"/>
</dbReference>
<dbReference type="GO" id="GO:0008784">
    <property type="term" value="F:alanine racemase activity"/>
    <property type="evidence" value="ECO:0007669"/>
    <property type="project" value="UniProtKB-UniRule"/>
</dbReference>
<dbReference type="GO" id="GO:0005829">
    <property type="term" value="C:cytosol"/>
    <property type="evidence" value="ECO:0007669"/>
    <property type="project" value="TreeGrafter"/>
</dbReference>
<dbReference type="InterPro" id="IPR011079">
    <property type="entry name" value="Ala_racemase_C"/>
</dbReference>
<dbReference type="InterPro" id="IPR009006">
    <property type="entry name" value="Ala_racemase/Decarboxylase_C"/>
</dbReference>